<evidence type="ECO:0000256" key="9">
    <source>
        <dbReference type="PIRSR" id="PIRSR601577-2"/>
    </source>
</evidence>
<dbReference type="GO" id="GO:0004222">
    <property type="term" value="F:metalloendopeptidase activity"/>
    <property type="evidence" value="ECO:0007669"/>
    <property type="project" value="UniProtKB-UniRule"/>
</dbReference>
<keyword evidence="4 10" id="KW-0378">Hydrolase</keyword>
<dbReference type="GO" id="GO:0016020">
    <property type="term" value="C:membrane"/>
    <property type="evidence" value="ECO:0007669"/>
    <property type="project" value="InterPro"/>
</dbReference>
<feature type="binding site" evidence="9">
    <location>
        <position position="317"/>
    </location>
    <ligand>
        <name>Zn(2+)</name>
        <dbReference type="ChEBI" id="CHEBI:29105"/>
        <note>catalytic</note>
    </ligand>
</feature>
<dbReference type="Gene3D" id="3.10.170.20">
    <property type="match status" value="1"/>
</dbReference>
<reference evidence="12" key="2">
    <citation type="submission" date="2023-11" db="UniProtKB">
        <authorList>
            <consortium name="WormBaseParasite"/>
        </authorList>
    </citation>
    <scope>IDENTIFICATION</scope>
</reference>
<comment type="cofactor">
    <cofactor evidence="9 10">
        <name>Zn(2+)</name>
        <dbReference type="ChEBI" id="CHEBI:29105"/>
    </cofactor>
    <text evidence="9 10">Binds 1 zinc ion per subunit.</text>
</comment>
<evidence type="ECO:0000256" key="2">
    <source>
        <dbReference type="ARBA" id="ARBA00022670"/>
    </source>
</evidence>
<dbReference type="InterPro" id="IPR001577">
    <property type="entry name" value="Peptidase_M8"/>
</dbReference>
<feature type="binding site" evidence="9">
    <location>
        <position position="230"/>
    </location>
    <ligand>
        <name>Zn(2+)</name>
        <dbReference type="ChEBI" id="CHEBI:29105"/>
        <note>catalytic</note>
    </ligand>
</feature>
<feature type="binding site" evidence="9">
    <location>
        <position position="226"/>
    </location>
    <ligand>
        <name>Zn(2+)</name>
        <dbReference type="ChEBI" id="CHEBI:29105"/>
        <note>catalytic</note>
    </ligand>
</feature>
<dbReference type="PANTHER" id="PTHR10942">
    <property type="entry name" value="LEISHMANOLYSIN-LIKE PEPTIDASE"/>
    <property type="match status" value="1"/>
</dbReference>
<dbReference type="Gene3D" id="2.30.34.10">
    <property type="entry name" value="Leishmanolysin domain 4"/>
    <property type="match status" value="1"/>
</dbReference>
<evidence type="ECO:0000256" key="7">
    <source>
        <dbReference type="ARBA" id="ARBA00039717"/>
    </source>
</evidence>
<evidence type="ECO:0000256" key="4">
    <source>
        <dbReference type="ARBA" id="ARBA00022801"/>
    </source>
</evidence>
<dbReference type="FunFam" id="3.90.132.10:FF:000001">
    <property type="entry name" value="leishmanolysin-like peptidase isoform X2"/>
    <property type="match status" value="1"/>
</dbReference>
<keyword evidence="11" id="KW-1185">Reference proteome</keyword>
<dbReference type="PANTHER" id="PTHR10942:SF0">
    <property type="entry name" value="LEISHMANOLYSIN-LIKE PEPTIDASE"/>
    <property type="match status" value="1"/>
</dbReference>
<keyword evidence="2 10" id="KW-0645">Protease</keyword>
<organism evidence="11 12">
    <name type="scientific">Trichobilharzia regenti</name>
    <name type="common">Nasal bird schistosome</name>
    <dbReference type="NCBI Taxonomy" id="157069"/>
    <lineage>
        <taxon>Eukaryota</taxon>
        <taxon>Metazoa</taxon>
        <taxon>Spiralia</taxon>
        <taxon>Lophotrochozoa</taxon>
        <taxon>Platyhelminthes</taxon>
        <taxon>Trematoda</taxon>
        <taxon>Digenea</taxon>
        <taxon>Strigeidida</taxon>
        <taxon>Schistosomatoidea</taxon>
        <taxon>Schistosomatidae</taxon>
        <taxon>Trichobilharzia</taxon>
    </lineage>
</organism>
<keyword evidence="6 9" id="KW-0482">Metalloprotease</keyword>
<reference evidence="11" key="1">
    <citation type="submission" date="2022-06" db="EMBL/GenBank/DDBJ databases">
        <authorList>
            <person name="Berger JAMES D."/>
            <person name="Berger JAMES D."/>
        </authorList>
    </citation>
    <scope>NUCLEOTIDE SEQUENCE [LARGE SCALE GENOMIC DNA]</scope>
</reference>
<evidence type="ECO:0000256" key="3">
    <source>
        <dbReference type="ARBA" id="ARBA00022723"/>
    </source>
</evidence>
<protein>
    <recommendedName>
        <fullName evidence="7 10">Leishmanolysin-like peptidase</fullName>
        <ecNumber evidence="10">3.4.24.-</ecNumber>
    </recommendedName>
</protein>
<evidence type="ECO:0000256" key="6">
    <source>
        <dbReference type="ARBA" id="ARBA00023049"/>
    </source>
</evidence>
<comment type="similarity">
    <text evidence="1 10">Belongs to the peptidase M8 family.</text>
</comment>
<evidence type="ECO:0000313" key="12">
    <source>
        <dbReference type="WBParaSite" id="TREG1_105580.1"/>
    </source>
</evidence>
<name>A0AA85ILT3_TRIRE</name>
<proteinExistence type="inferred from homology"/>
<dbReference type="Gene3D" id="2.10.55.10">
    <property type="entry name" value="Leishmanolysin domain 3"/>
    <property type="match status" value="1"/>
</dbReference>
<evidence type="ECO:0000313" key="11">
    <source>
        <dbReference type="Proteomes" id="UP000050795"/>
    </source>
</evidence>
<keyword evidence="5 9" id="KW-0862">Zinc</keyword>
<dbReference type="GO" id="GO:0046872">
    <property type="term" value="F:metal ion binding"/>
    <property type="evidence" value="ECO:0007669"/>
    <property type="project" value="UniProtKB-KW"/>
</dbReference>
<feature type="active site" evidence="8">
    <location>
        <position position="227"/>
    </location>
</feature>
<dbReference type="GO" id="GO:0006508">
    <property type="term" value="P:proteolysis"/>
    <property type="evidence" value="ECO:0007669"/>
    <property type="project" value="UniProtKB-KW"/>
</dbReference>
<evidence type="ECO:0000256" key="10">
    <source>
        <dbReference type="RuleBase" id="RU366077"/>
    </source>
</evidence>
<dbReference type="Proteomes" id="UP000050795">
    <property type="component" value="Unassembled WGS sequence"/>
</dbReference>
<dbReference type="GO" id="GO:0007155">
    <property type="term" value="P:cell adhesion"/>
    <property type="evidence" value="ECO:0007669"/>
    <property type="project" value="InterPro"/>
</dbReference>
<dbReference type="Pfam" id="PF01457">
    <property type="entry name" value="Peptidase_M8"/>
    <property type="match status" value="1"/>
</dbReference>
<keyword evidence="3 9" id="KW-0479">Metal-binding</keyword>
<evidence type="ECO:0000256" key="1">
    <source>
        <dbReference type="ARBA" id="ARBA00005860"/>
    </source>
</evidence>
<evidence type="ECO:0000256" key="5">
    <source>
        <dbReference type="ARBA" id="ARBA00022833"/>
    </source>
</evidence>
<sequence>MHLPRMSVILTISIIFQYCLLFNDNFIQSLFIKEDTNDIMESLMVSRRHDSFIFGKEFIVEVVLGKELKRLVLFKTFRKVIKRSIEFWSRIMRPKVPPKRPIKLERACEHRTRSNLIPHKHYCIGGCKSKTFYNGIEIRERYLQDCLSSEEDVMNYENEITESPKHHFLLFLTANDRMCGLTGLAAEYTYNQDPDTDRPLAAVIVFCRAIRFLSSNPIHLKHILLHELAHAFGFSFNMFPYLRYDDDKTVNNGLPAEDNTIVYVKRKWHSAKENNNYERISLTLRSVVNFARNHFRCDKLTSVDLESDGTRGTHSMHFERRLAIGELMAGYVDIMPATSNLTLNYFKDTGWYHVKLSMADPWKWGEGLGCDFVFLSCRSYMQKRKMNNQPISPWCDHIIGYGDSCLPYTNAYGTCNMVKFVGQLKSHHVHFNQSVNSTDDVQVTFGGLDTLADRCPFLTPLTHVNGQEKNSHCGDINNRKYENFNDVQNLQYYGKASRCFRYGTTYYNEPHHNAYRAGCYQIKCTSSFKLSIQFHGEWFTCPREGGEIKVAKDTTSEDWIQCPPYDEFCSVKKTRERKRRVESNQIEDYLRSGNNI</sequence>
<dbReference type="EC" id="3.4.24.-" evidence="10"/>
<dbReference type="AlphaFoldDB" id="A0AA85ILT3"/>
<dbReference type="SUPFAM" id="SSF55486">
    <property type="entry name" value="Metalloproteases ('zincins'), catalytic domain"/>
    <property type="match status" value="1"/>
</dbReference>
<dbReference type="Gene3D" id="3.90.132.10">
    <property type="entry name" value="Leishmanolysin , domain 2"/>
    <property type="match status" value="1"/>
</dbReference>
<evidence type="ECO:0000256" key="8">
    <source>
        <dbReference type="PIRSR" id="PIRSR601577-1"/>
    </source>
</evidence>
<dbReference type="WBParaSite" id="TREG1_105580.1">
    <property type="protein sequence ID" value="TREG1_105580.1"/>
    <property type="gene ID" value="TREG1_105580"/>
</dbReference>
<accession>A0AA85ILT3</accession>
<dbReference type="GO" id="GO:0005737">
    <property type="term" value="C:cytoplasm"/>
    <property type="evidence" value="ECO:0007669"/>
    <property type="project" value="TreeGrafter"/>
</dbReference>